<dbReference type="PANTHER" id="PTHR43022">
    <property type="entry name" value="PROTEIN SMF"/>
    <property type="match status" value="1"/>
</dbReference>
<organism evidence="3 4">
    <name type="scientific">Corynebacterium doosanense CAU 212 = DSM 45436</name>
    <dbReference type="NCBI Taxonomy" id="558173"/>
    <lineage>
        <taxon>Bacteria</taxon>
        <taxon>Bacillati</taxon>
        <taxon>Actinomycetota</taxon>
        <taxon>Actinomycetes</taxon>
        <taxon>Mycobacteriales</taxon>
        <taxon>Corynebacteriaceae</taxon>
        <taxon>Corynebacterium</taxon>
    </lineage>
</organism>
<evidence type="ECO:0000313" key="4">
    <source>
        <dbReference type="Proteomes" id="UP000029914"/>
    </source>
</evidence>
<name>A0A097ID08_9CORY</name>
<evidence type="ECO:0000259" key="2">
    <source>
        <dbReference type="Pfam" id="PF02481"/>
    </source>
</evidence>
<keyword evidence="4" id="KW-1185">Reference proteome</keyword>
<dbReference type="InterPro" id="IPR057666">
    <property type="entry name" value="DrpA_SLOG"/>
</dbReference>
<reference evidence="3 4" key="1">
    <citation type="submission" date="2013-09" db="EMBL/GenBank/DDBJ databases">
        <title>Complete genome sequence of Corynebacterium doosanense CAU 212(T) (=DSM 45436(T)), isolated from activated sludge.</title>
        <authorList>
            <person name="Schaffert L."/>
            <person name="Albersmeier A."/>
            <person name="Kalinowski J."/>
            <person name="Ruckert C."/>
        </authorList>
    </citation>
    <scope>NUCLEOTIDE SEQUENCE [LARGE SCALE GENOMIC DNA]</scope>
    <source>
        <strain evidence="3 4">CAU 212</strain>
    </source>
</reference>
<dbReference type="eggNOG" id="COG0758">
    <property type="taxonomic scope" value="Bacteria"/>
</dbReference>
<proteinExistence type="inferred from homology"/>
<feature type="domain" description="Smf/DprA SLOG" evidence="2">
    <location>
        <begin position="82"/>
        <end position="286"/>
    </location>
</feature>
<comment type="similarity">
    <text evidence="1">Belongs to the DprA/Smf family.</text>
</comment>
<evidence type="ECO:0000256" key="1">
    <source>
        <dbReference type="ARBA" id="ARBA00006525"/>
    </source>
</evidence>
<dbReference type="InterPro" id="IPR003488">
    <property type="entry name" value="DprA"/>
</dbReference>
<gene>
    <name evidence="3" type="ORF">CDOO_00865</name>
</gene>
<protein>
    <submittedName>
        <fullName evidence="3">Nucleotide-binding protein</fullName>
    </submittedName>
</protein>
<sequence>MNATDSFTAYAGDDDTLIGVIAAVRAPSRLSHPARVDLLLAQGLDALLEELFGNTLIHPERDAALADAAQDLQAWRGQGYQVTSILDPTYPHHLRGVHEAPALLFSVGQLHPDDNGVSVVGSRDASPGQLQAARDIATALVRRGLTVVSGLASGIDTAAHSAALAAGGRTVAVMGTGLNHTYPAANRALRQRIEETGLVVSQFLPEQTGSRASFPMRNAVMSGYGRATIVVGASEKSGTRHQAKAAVGHSRGLILTPQVATQTSWGRDYVDSGLAEVARGPEDAVDLVSKIIDTADAGARLFA</sequence>
<dbReference type="RefSeq" id="WP_018022973.1">
    <property type="nucleotide sequence ID" value="NZ_AQUX01000018.1"/>
</dbReference>
<dbReference type="Gene3D" id="3.40.50.450">
    <property type="match status" value="1"/>
</dbReference>
<dbReference type="SUPFAM" id="SSF102405">
    <property type="entry name" value="MCP/YpsA-like"/>
    <property type="match status" value="1"/>
</dbReference>
<dbReference type="AlphaFoldDB" id="A0A097ID08"/>
<dbReference type="STRING" id="558173.CDOO_00865"/>
<dbReference type="OrthoDB" id="9785707at2"/>
<dbReference type="PANTHER" id="PTHR43022:SF1">
    <property type="entry name" value="PROTEIN SMF"/>
    <property type="match status" value="1"/>
</dbReference>
<dbReference type="Proteomes" id="UP000029914">
    <property type="component" value="Chromosome"/>
</dbReference>
<dbReference type="Pfam" id="PF02481">
    <property type="entry name" value="DNA_processg_A"/>
    <property type="match status" value="1"/>
</dbReference>
<dbReference type="GO" id="GO:0009294">
    <property type="term" value="P:DNA-mediated transformation"/>
    <property type="evidence" value="ECO:0007669"/>
    <property type="project" value="InterPro"/>
</dbReference>
<accession>A0A097ID08</accession>
<evidence type="ECO:0000313" key="3">
    <source>
        <dbReference type="EMBL" id="AIT60018.1"/>
    </source>
</evidence>
<dbReference type="EMBL" id="CP006764">
    <property type="protein sequence ID" value="AIT60018.1"/>
    <property type="molecule type" value="Genomic_DNA"/>
</dbReference>
<dbReference type="KEGG" id="cdo:CDOO_00865"/>
<dbReference type="HOGENOM" id="CLU_029601_3_1_11"/>